<dbReference type="Proteomes" id="UP001472677">
    <property type="component" value="Unassembled WGS sequence"/>
</dbReference>
<reference evidence="1 2" key="1">
    <citation type="journal article" date="2024" name="G3 (Bethesda)">
        <title>Genome assembly of Hibiscus sabdariffa L. provides insights into metabolisms of medicinal natural products.</title>
        <authorList>
            <person name="Kim T."/>
        </authorList>
    </citation>
    <scope>NUCLEOTIDE SEQUENCE [LARGE SCALE GENOMIC DNA]</scope>
    <source>
        <strain evidence="1">TK-2024</strain>
        <tissue evidence="1">Old leaves</tissue>
    </source>
</reference>
<organism evidence="1 2">
    <name type="scientific">Hibiscus sabdariffa</name>
    <name type="common">roselle</name>
    <dbReference type="NCBI Taxonomy" id="183260"/>
    <lineage>
        <taxon>Eukaryota</taxon>
        <taxon>Viridiplantae</taxon>
        <taxon>Streptophyta</taxon>
        <taxon>Embryophyta</taxon>
        <taxon>Tracheophyta</taxon>
        <taxon>Spermatophyta</taxon>
        <taxon>Magnoliopsida</taxon>
        <taxon>eudicotyledons</taxon>
        <taxon>Gunneridae</taxon>
        <taxon>Pentapetalae</taxon>
        <taxon>rosids</taxon>
        <taxon>malvids</taxon>
        <taxon>Malvales</taxon>
        <taxon>Malvaceae</taxon>
        <taxon>Malvoideae</taxon>
        <taxon>Hibiscus</taxon>
    </lineage>
</organism>
<evidence type="ECO:0000313" key="2">
    <source>
        <dbReference type="Proteomes" id="UP001472677"/>
    </source>
</evidence>
<keyword evidence="2" id="KW-1185">Reference proteome</keyword>
<proteinExistence type="predicted"/>
<comment type="caution">
    <text evidence="1">The sequence shown here is derived from an EMBL/GenBank/DDBJ whole genome shotgun (WGS) entry which is preliminary data.</text>
</comment>
<evidence type="ECO:0000313" key="1">
    <source>
        <dbReference type="EMBL" id="KAK8518532.1"/>
    </source>
</evidence>
<protein>
    <submittedName>
        <fullName evidence="1">Uncharacterized protein</fullName>
    </submittedName>
</protein>
<gene>
    <name evidence="1" type="ORF">V6N12_017678</name>
</gene>
<sequence length="148" mass="15779">MKCPKTCNLEKQIDSRDLVRYEAALLAARDEAAASGGNLKNLVDVRDEVASSMNLKNLVDAGKEAAAVVDVLDEVASRKMLRTEAALVAVRDEAASNTNLKNLVAVGALFSVPGCDRKPGLARSIHQLPSLSVPPLAQHHLPTSDQQI</sequence>
<accession>A0ABR2CGN9</accession>
<name>A0ABR2CGN9_9ROSI</name>
<dbReference type="EMBL" id="JBBPBM010000053">
    <property type="protein sequence ID" value="KAK8518532.1"/>
    <property type="molecule type" value="Genomic_DNA"/>
</dbReference>